<dbReference type="Pfam" id="PF00144">
    <property type="entry name" value="Beta-lactamase"/>
    <property type="match status" value="1"/>
</dbReference>
<comment type="caution">
    <text evidence="2">The sequence shown here is derived from an EMBL/GenBank/DDBJ whole genome shotgun (WGS) entry which is preliminary data.</text>
</comment>
<dbReference type="PROSITE" id="PS51257">
    <property type="entry name" value="PROKAR_LIPOPROTEIN"/>
    <property type="match status" value="1"/>
</dbReference>
<dbReference type="PANTHER" id="PTHR46825:SF9">
    <property type="entry name" value="BETA-LACTAMASE-RELATED DOMAIN-CONTAINING PROTEIN"/>
    <property type="match status" value="1"/>
</dbReference>
<proteinExistence type="predicted"/>
<dbReference type="Proteomes" id="UP000315540">
    <property type="component" value="Unassembled WGS sequence"/>
</dbReference>
<keyword evidence="3" id="KW-1185">Reference proteome</keyword>
<reference evidence="2 3" key="1">
    <citation type="submission" date="2019-06" db="EMBL/GenBank/DDBJ databases">
        <authorList>
            <person name="Meng X."/>
        </authorList>
    </citation>
    <scope>NUCLEOTIDE SEQUENCE [LARGE SCALE GENOMIC DNA]</scope>
    <source>
        <strain evidence="2 3">M625</strain>
    </source>
</reference>
<dbReference type="RefSeq" id="WP_140593827.1">
    <property type="nucleotide sequence ID" value="NZ_VFWZ01000003.1"/>
</dbReference>
<feature type="domain" description="Beta-lactamase-related" evidence="1">
    <location>
        <begin position="50"/>
        <end position="347"/>
    </location>
</feature>
<protein>
    <submittedName>
        <fullName evidence="2">Beta-lactamase family protein</fullName>
    </submittedName>
</protein>
<evidence type="ECO:0000313" key="3">
    <source>
        <dbReference type="Proteomes" id="UP000315540"/>
    </source>
</evidence>
<evidence type="ECO:0000313" key="2">
    <source>
        <dbReference type="EMBL" id="TPN86285.1"/>
    </source>
</evidence>
<dbReference type="PANTHER" id="PTHR46825">
    <property type="entry name" value="D-ALANYL-D-ALANINE-CARBOXYPEPTIDASE/ENDOPEPTIDASE AMPH"/>
    <property type="match status" value="1"/>
</dbReference>
<dbReference type="EMBL" id="VFWZ01000003">
    <property type="protein sequence ID" value="TPN86285.1"/>
    <property type="molecule type" value="Genomic_DNA"/>
</dbReference>
<dbReference type="InterPro" id="IPR050491">
    <property type="entry name" value="AmpC-like"/>
</dbReference>
<organism evidence="2 3">
    <name type="scientific">Aquimarina algicola</name>
    <dbReference type="NCBI Taxonomy" id="2589995"/>
    <lineage>
        <taxon>Bacteria</taxon>
        <taxon>Pseudomonadati</taxon>
        <taxon>Bacteroidota</taxon>
        <taxon>Flavobacteriia</taxon>
        <taxon>Flavobacteriales</taxon>
        <taxon>Flavobacteriaceae</taxon>
        <taxon>Aquimarina</taxon>
    </lineage>
</organism>
<evidence type="ECO:0000259" key="1">
    <source>
        <dbReference type="Pfam" id="PF00144"/>
    </source>
</evidence>
<gene>
    <name evidence="2" type="ORF">FHK87_13545</name>
</gene>
<sequence length="362" mass="40744">MKHTFLTVLVVLFITSCSKDDESPSPNEGSQKAQLTQLLDKKEVDGFYGSVLIKKDDEILINDGYGFKNLTEDQKNDPNTIFDIGSITKQFTAAAILKLEMQGKLSVEDSLHTYLENVPIEKQNITIHQLLTHSSGLLGSIGSDYEVVDTEMFLEQTFSSELQFSPGEKYAYSNVGYSILGILIEKTSGQTYEEYLKDNLWLPAGMNKTGYRSPEFQSENIAHGYQGGTDFGVPNSSDLWFDEGPYWHLKANGGILSSTRDMRKWHEALNTNEILNEEAKQKLLFKHILEEAGGDSYYGYGWVIQELEDGTKVHWHDGGNGVFYAQMFRFTEAQNTTIVILSNQASEIAETLIFDIVSILFE</sequence>
<accession>A0A504JCV6</accession>
<dbReference type="SUPFAM" id="SSF56601">
    <property type="entry name" value="beta-lactamase/transpeptidase-like"/>
    <property type="match status" value="1"/>
</dbReference>
<dbReference type="InterPro" id="IPR001466">
    <property type="entry name" value="Beta-lactam-related"/>
</dbReference>
<dbReference type="InterPro" id="IPR012338">
    <property type="entry name" value="Beta-lactam/transpept-like"/>
</dbReference>
<dbReference type="OrthoDB" id="9793489at2"/>
<dbReference type="Gene3D" id="3.40.710.10">
    <property type="entry name" value="DD-peptidase/beta-lactamase superfamily"/>
    <property type="match status" value="1"/>
</dbReference>
<dbReference type="AlphaFoldDB" id="A0A504JCV6"/>
<name>A0A504JCV6_9FLAO</name>